<dbReference type="Gene3D" id="3.40.47.10">
    <property type="match status" value="1"/>
</dbReference>
<accession>Q6B349</accession>
<dbReference type="InterPro" id="IPR016039">
    <property type="entry name" value="Thiolase-like"/>
</dbReference>
<dbReference type="CDD" id="cd00834">
    <property type="entry name" value="KAS_I_II"/>
    <property type="match status" value="1"/>
</dbReference>
<evidence type="ECO:0000256" key="2">
    <source>
        <dbReference type="ARBA" id="ARBA00008467"/>
    </source>
</evidence>
<protein>
    <submittedName>
        <fullName evidence="6">Probable 3-oxoacyl-acyl-carrier protein synthase II</fullName>
    </submittedName>
</protein>
<dbReference type="GO" id="GO:0006633">
    <property type="term" value="P:fatty acid biosynthetic process"/>
    <property type="evidence" value="ECO:0007669"/>
    <property type="project" value="InterPro"/>
</dbReference>
<feature type="domain" description="Ketosynthase family 3 (KS3)" evidence="5">
    <location>
        <begin position="9"/>
        <end position="420"/>
    </location>
</feature>
<evidence type="ECO:0000313" key="6">
    <source>
        <dbReference type="EMBL" id="AAT90821.1"/>
    </source>
</evidence>
<gene>
    <name evidence="6" type="ORF">qs160</name>
</gene>
<dbReference type="AlphaFoldDB" id="Q6B349"/>
<comment type="pathway">
    <text evidence="1">Lipid metabolism; fatty acid biosynthesis.</text>
</comment>
<dbReference type="SMART" id="SM00825">
    <property type="entry name" value="PKS_KS"/>
    <property type="match status" value="1"/>
</dbReference>
<reference evidence="6" key="2">
    <citation type="submission" date="2006-01" db="EMBL/GenBank/DDBJ databases">
        <authorList>
            <person name="Williamson L.L."/>
            <person name="Borlee B.R."/>
            <person name="Schloss P.D."/>
            <person name="Guan C."/>
            <person name="Handelsman J."/>
        </authorList>
    </citation>
    <scope>NUCLEOTIDE SEQUENCE</scope>
</reference>
<name>Q6B349_9PROT</name>
<dbReference type="GO" id="GO:0004315">
    <property type="term" value="F:3-oxoacyl-[acyl-carrier-protein] synthase activity"/>
    <property type="evidence" value="ECO:0007669"/>
    <property type="project" value="InterPro"/>
</dbReference>
<dbReference type="EMBL" id="AY688432">
    <property type="protein sequence ID" value="AAT90821.1"/>
    <property type="molecule type" value="Genomic_DNA"/>
</dbReference>
<dbReference type="InterPro" id="IPR000794">
    <property type="entry name" value="Beta-ketoacyl_synthase"/>
</dbReference>
<keyword evidence="3 4" id="KW-0808">Transferase</keyword>
<sequence>MEKLVNSGSRRVAVTGYGAICSLGHGVDAIWDGIMNYRIGYRKHCFDDPNIHARYFGFIDDFGRESMRPFSKNISKMLPLFAKYSLVATHEAIQMAFGDVSLDECVSPFDRGVILGTGWGGLDTANSNNNEYREHGISTSFATVMSMCNAATASITMNWNFRGIQNSPVAACATGTIAIGEAYEAIKSGRAKVMIAGGSESLKEQFNVWSVDVIQALSKEQEDPRRACCPFSKGRCGFVLSEGAAVLCLEDYDFALARGANILGEVTGYANYSDAYDMTAPAEDMQARVRVIREVCSQAALKPEQIDYVNLHGTSTPLNDVNETNSIKMALGDAAYGIPMSSTKSYTGHLIGAAGSLEAVFCLKAMAEGIVPATLHLDAADPACDLNYVPHEHLRGQTLNNVLNLSFGFGGANAGIMIRKVN</sequence>
<dbReference type="InterPro" id="IPR018201">
    <property type="entry name" value="Ketoacyl_synth_AS"/>
</dbReference>
<dbReference type="PROSITE" id="PS52004">
    <property type="entry name" value="KS3_2"/>
    <property type="match status" value="1"/>
</dbReference>
<evidence type="ECO:0000256" key="3">
    <source>
        <dbReference type="ARBA" id="ARBA00022679"/>
    </source>
</evidence>
<dbReference type="InterPro" id="IPR014030">
    <property type="entry name" value="Ketoacyl_synth_N"/>
</dbReference>
<evidence type="ECO:0000256" key="4">
    <source>
        <dbReference type="RuleBase" id="RU003694"/>
    </source>
</evidence>
<dbReference type="NCBIfam" id="NF005589">
    <property type="entry name" value="PRK07314.1"/>
    <property type="match status" value="1"/>
</dbReference>
<proteinExistence type="inferred from homology"/>
<dbReference type="Pfam" id="PF02801">
    <property type="entry name" value="Ketoacyl-synt_C"/>
    <property type="match status" value="1"/>
</dbReference>
<organism evidence="6">
    <name type="scientific">uncultured proteobacterium QS1</name>
    <dbReference type="NCBI Taxonomy" id="288647"/>
    <lineage>
        <taxon>Bacteria</taxon>
        <taxon>Pseudomonadati</taxon>
        <taxon>Pseudomonadota</taxon>
        <taxon>environmental samples</taxon>
    </lineage>
</organism>
<dbReference type="PROSITE" id="PS00606">
    <property type="entry name" value="KS3_1"/>
    <property type="match status" value="1"/>
</dbReference>
<dbReference type="PANTHER" id="PTHR11712:SF336">
    <property type="entry name" value="3-OXOACYL-[ACYL-CARRIER-PROTEIN] SYNTHASE, MITOCHONDRIAL"/>
    <property type="match status" value="1"/>
</dbReference>
<dbReference type="Pfam" id="PF00109">
    <property type="entry name" value="ketoacyl-synt"/>
    <property type="match status" value="1"/>
</dbReference>
<comment type="similarity">
    <text evidence="2 4">Belongs to the thiolase-like superfamily. Beta-ketoacyl-ACP synthases family.</text>
</comment>
<dbReference type="PANTHER" id="PTHR11712">
    <property type="entry name" value="POLYKETIDE SYNTHASE-RELATED"/>
    <property type="match status" value="1"/>
</dbReference>
<evidence type="ECO:0000259" key="5">
    <source>
        <dbReference type="PROSITE" id="PS52004"/>
    </source>
</evidence>
<dbReference type="SUPFAM" id="SSF53901">
    <property type="entry name" value="Thiolase-like"/>
    <property type="match status" value="2"/>
</dbReference>
<reference evidence="6" key="1">
    <citation type="journal article" date="2005" name="Appl. Environ. Microbiol.">
        <title>Intracellular screen to identify metagenomic clones that induce or inhibit a quorum-sensing biosensor.</title>
        <authorList>
            <person name="Williamson L.L."/>
            <person name="Borlee B.R."/>
            <person name="Schloss P.D."/>
            <person name="Guan C."/>
            <person name="Allen H.K."/>
            <person name="Handelsman J."/>
        </authorList>
    </citation>
    <scope>NUCLEOTIDE SEQUENCE</scope>
</reference>
<evidence type="ECO:0000256" key="1">
    <source>
        <dbReference type="ARBA" id="ARBA00005194"/>
    </source>
</evidence>
<dbReference type="InterPro" id="IPR014031">
    <property type="entry name" value="Ketoacyl_synth_C"/>
</dbReference>
<dbReference type="InterPro" id="IPR020841">
    <property type="entry name" value="PKS_Beta-ketoAc_synthase_dom"/>
</dbReference>